<evidence type="ECO:0000313" key="1">
    <source>
        <dbReference type="EMBL" id="KAJ9077848.1"/>
    </source>
</evidence>
<keyword evidence="2" id="KW-1185">Reference proteome</keyword>
<comment type="caution">
    <text evidence="1">The sequence shown here is derived from an EMBL/GenBank/DDBJ whole genome shotgun (WGS) entry which is preliminary data.</text>
</comment>
<proteinExistence type="predicted"/>
<accession>A0ACC2TT50</accession>
<gene>
    <name evidence="1" type="ORF">DSO57_1012886</name>
</gene>
<evidence type="ECO:0000313" key="2">
    <source>
        <dbReference type="Proteomes" id="UP001165960"/>
    </source>
</evidence>
<reference evidence="1" key="1">
    <citation type="submission" date="2022-04" db="EMBL/GenBank/DDBJ databases">
        <title>Genome of the entomopathogenic fungus Entomophthora muscae.</title>
        <authorList>
            <person name="Elya C."/>
            <person name="Lovett B.R."/>
            <person name="Lee E."/>
            <person name="Macias A.M."/>
            <person name="Hajek A.E."/>
            <person name="De Bivort B.L."/>
            <person name="Kasson M.T."/>
            <person name="De Fine Licht H.H."/>
            <person name="Stajich J.E."/>
        </authorList>
    </citation>
    <scope>NUCLEOTIDE SEQUENCE</scope>
    <source>
        <strain evidence="1">Berkeley</strain>
    </source>
</reference>
<name>A0ACC2TT50_9FUNG</name>
<protein>
    <submittedName>
        <fullName evidence="1">Uncharacterized protein</fullName>
    </submittedName>
</protein>
<dbReference type="EMBL" id="QTSX02002176">
    <property type="protein sequence ID" value="KAJ9077848.1"/>
    <property type="molecule type" value="Genomic_DNA"/>
</dbReference>
<sequence>MPWYMTASGHDIGNDMQRFIGKEIISKFGKPELLITNGGKELNSEDTNVYITKNGVKPQ</sequence>
<organism evidence="1 2">
    <name type="scientific">Entomophthora muscae</name>
    <dbReference type="NCBI Taxonomy" id="34485"/>
    <lineage>
        <taxon>Eukaryota</taxon>
        <taxon>Fungi</taxon>
        <taxon>Fungi incertae sedis</taxon>
        <taxon>Zoopagomycota</taxon>
        <taxon>Entomophthoromycotina</taxon>
        <taxon>Entomophthoromycetes</taxon>
        <taxon>Entomophthorales</taxon>
        <taxon>Entomophthoraceae</taxon>
        <taxon>Entomophthora</taxon>
    </lineage>
</organism>
<dbReference type="Proteomes" id="UP001165960">
    <property type="component" value="Unassembled WGS sequence"/>
</dbReference>